<proteinExistence type="predicted"/>
<keyword evidence="1" id="KW-0472">Membrane</keyword>
<dbReference type="AlphaFoldDB" id="A0A2P2MUJ1"/>
<sequence length="99" mass="11293">MCRHICLARSLDRFQISWPSIMGVLFLPPRCRILLLELLLLVVVVEEVLLLLTLCLVWTLSFVELALICKRKSLHSYCSGSLTKLVSLRSRSLRTLPNA</sequence>
<evidence type="ECO:0000313" key="2">
    <source>
        <dbReference type="EMBL" id="MBX33897.1"/>
    </source>
</evidence>
<dbReference type="EMBL" id="GGEC01053413">
    <property type="protein sequence ID" value="MBX33897.1"/>
    <property type="molecule type" value="Transcribed_RNA"/>
</dbReference>
<name>A0A2P2MUJ1_RHIMU</name>
<keyword evidence="1" id="KW-0812">Transmembrane</keyword>
<feature type="transmembrane region" description="Helical" evidence="1">
    <location>
        <begin position="48"/>
        <end position="69"/>
    </location>
</feature>
<keyword evidence="1" id="KW-1133">Transmembrane helix</keyword>
<keyword evidence="2" id="KW-0808">Transferase</keyword>
<reference evidence="2" key="1">
    <citation type="submission" date="2018-02" db="EMBL/GenBank/DDBJ databases">
        <title>Rhizophora mucronata_Transcriptome.</title>
        <authorList>
            <person name="Meera S.P."/>
            <person name="Sreeshan A."/>
            <person name="Augustine A."/>
        </authorList>
    </citation>
    <scope>NUCLEOTIDE SEQUENCE</scope>
    <source>
        <tissue evidence="2">Leaf</tissue>
    </source>
</reference>
<organism evidence="2">
    <name type="scientific">Rhizophora mucronata</name>
    <name type="common">Asiatic mangrove</name>
    <dbReference type="NCBI Taxonomy" id="61149"/>
    <lineage>
        <taxon>Eukaryota</taxon>
        <taxon>Viridiplantae</taxon>
        <taxon>Streptophyta</taxon>
        <taxon>Embryophyta</taxon>
        <taxon>Tracheophyta</taxon>
        <taxon>Spermatophyta</taxon>
        <taxon>Magnoliopsida</taxon>
        <taxon>eudicotyledons</taxon>
        <taxon>Gunneridae</taxon>
        <taxon>Pentapetalae</taxon>
        <taxon>rosids</taxon>
        <taxon>fabids</taxon>
        <taxon>Malpighiales</taxon>
        <taxon>Rhizophoraceae</taxon>
        <taxon>Rhizophora</taxon>
    </lineage>
</organism>
<dbReference type="GO" id="GO:0016740">
    <property type="term" value="F:transferase activity"/>
    <property type="evidence" value="ECO:0007669"/>
    <property type="project" value="UniProtKB-KW"/>
</dbReference>
<evidence type="ECO:0000256" key="1">
    <source>
        <dbReference type="SAM" id="Phobius"/>
    </source>
</evidence>
<protein>
    <submittedName>
        <fullName evidence="2">Histone acetyltransferase HAC1</fullName>
    </submittedName>
</protein>
<accession>A0A2P2MUJ1</accession>